<name>A0A662ZFU8_9GAMM</name>
<proteinExistence type="inferred from homology"/>
<accession>A0A662ZFU8</accession>
<gene>
    <name evidence="3" type="ORF">SAMN02910344_00399</name>
</gene>
<keyword evidence="4" id="KW-1185">Reference proteome</keyword>
<evidence type="ECO:0000313" key="3">
    <source>
        <dbReference type="EMBL" id="SFP08140.1"/>
    </source>
</evidence>
<evidence type="ECO:0000313" key="4">
    <source>
        <dbReference type="Proteomes" id="UP000243745"/>
    </source>
</evidence>
<feature type="region of interest" description="Disordered" evidence="2">
    <location>
        <begin position="196"/>
        <end position="226"/>
    </location>
</feature>
<dbReference type="GO" id="GO:0005829">
    <property type="term" value="C:cytosol"/>
    <property type="evidence" value="ECO:0007669"/>
    <property type="project" value="TreeGrafter"/>
</dbReference>
<reference evidence="3 4" key="1">
    <citation type="submission" date="2016-10" db="EMBL/GenBank/DDBJ databases">
        <authorList>
            <person name="Varghese N."/>
            <person name="Submissions S."/>
        </authorList>
    </citation>
    <scope>NUCLEOTIDE SEQUENCE [LARGE SCALE GENOMIC DNA]</scope>
    <source>
        <strain evidence="3 4">DSM 1361</strain>
    </source>
</reference>
<dbReference type="InterPro" id="IPR036255">
    <property type="entry name" value="YgfB-like_sf"/>
</dbReference>
<sequence length="226" mass="24946">MTAKYDYVALKNDLDKSGHPVSPAEVYGFILGFICGGGNLKNTSKSGNFKKVLEQFVFSDMSIDGSLFNSLNTLASETLEELLGGEGFHVLVPDDDEKIENRMAYIRDLACTFMPGLSVTQKQLNHLSKDLNEFIHDLVDISRMDVAEPNAAESDDAIEEDMLVLTDHVGVGAQICFEECAARLYPKAAGDFITEDEGAPVKLSAEREEAHAREQNYWENKAKGDE</sequence>
<comment type="similarity">
    <text evidence="1">Belongs to the UPF0149 family.</text>
</comment>
<dbReference type="AlphaFoldDB" id="A0A662ZFU8"/>
<dbReference type="Pfam" id="PF03695">
    <property type="entry name" value="UPF0149"/>
    <property type="match status" value="1"/>
</dbReference>
<dbReference type="SUPFAM" id="SSF101327">
    <property type="entry name" value="YgfB-like"/>
    <property type="match status" value="1"/>
</dbReference>
<protein>
    <submittedName>
        <fullName evidence="3">Uncharacterized conserved protein YgfB, UPF0149 family</fullName>
    </submittedName>
</protein>
<feature type="compositionally biased region" description="Basic and acidic residues" evidence="2">
    <location>
        <begin position="204"/>
        <end position="226"/>
    </location>
</feature>
<dbReference type="PANTHER" id="PTHR37528">
    <property type="entry name" value="UPF0149 PROTEIN YGFB"/>
    <property type="match status" value="1"/>
</dbReference>
<evidence type="ECO:0000256" key="1">
    <source>
        <dbReference type="ARBA" id="ARBA00038308"/>
    </source>
</evidence>
<organism evidence="3 4">
    <name type="scientific">Ruminobacter amylophilus</name>
    <dbReference type="NCBI Taxonomy" id="867"/>
    <lineage>
        <taxon>Bacteria</taxon>
        <taxon>Pseudomonadati</taxon>
        <taxon>Pseudomonadota</taxon>
        <taxon>Gammaproteobacteria</taxon>
        <taxon>Aeromonadales</taxon>
        <taxon>Succinivibrionaceae</taxon>
        <taxon>Ruminobacter</taxon>
    </lineage>
</organism>
<dbReference type="InterPro" id="IPR011978">
    <property type="entry name" value="YgfB-like"/>
</dbReference>
<dbReference type="Gene3D" id="1.20.120.740">
    <property type="entry name" value="YgfB uncharacterised protein family UPF0149, PF03695"/>
    <property type="match status" value="1"/>
</dbReference>
<dbReference type="Proteomes" id="UP000243745">
    <property type="component" value="Unassembled WGS sequence"/>
</dbReference>
<dbReference type="RefSeq" id="WP_093140509.1">
    <property type="nucleotide sequence ID" value="NZ_FOXF01000004.1"/>
</dbReference>
<evidence type="ECO:0000256" key="2">
    <source>
        <dbReference type="SAM" id="MobiDB-lite"/>
    </source>
</evidence>
<dbReference type="PANTHER" id="PTHR37528:SF1">
    <property type="entry name" value="UPF0149 PROTEIN YGFB"/>
    <property type="match status" value="1"/>
</dbReference>
<dbReference type="EMBL" id="FOXF01000004">
    <property type="protein sequence ID" value="SFP08140.1"/>
    <property type="molecule type" value="Genomic_DNA"/>
</dbReference>
<dbReference type="OrthoDB" id="9783391at2"/>